<dbReference type="AlphaFoldDB" id="A0A0F9K6E4"/>
<proteinExistence type="predicted"/>
<comment type="caution">
    <text evidence="1">The sequence shown here is derived from an EMBL/GenBank/DDBJ whole genome shotgun (WGS) entry which is preliminary data.</text>
</comment>
<evidence type="ECO:0000313" key="1">
    <source>
        <dbReference type="EMBL" id="KKM17623.1"/>
    </source>
</evidence>
<dbReference type="EMBL" id="LAZR01014409">
    <property type="protein sequence ID" value="KKM17623.1"/>
    <property type="molecule type" value="Genomic_DNA"/>
</dbReference>
<accession>A0A0F9K6E4</accession>
<name>A0A0F9K6E4_9ZZZZ</name>
<gene>
    <name evidence="1" type="ORF">LCGC14_1673890</name>
</gene>
<reference evidence="1" key="1">
    <citation type="journal article" date="2015" name="Nature">
        <title>Complex archaea that bridge the gap between prokaryotes and eukaryotes.</title>
        <authorList>
            <person name="Spang A."/>
            <person name="Saw J.H."/>
            <person name="Jorgensen S.L."/>
            <person name="Zaremba-Niedzwiedzka K."/>
            <person name="Martijn J."/>
            <person name="Lind A.E."/>
            <person name="van Eijk R."/>
            <person name="Schleper C."/>
            <person name="Guy L."/>
            <person name="Ettema T.J."/>
        </authorList>
    </citation>
    <scope>NUCLEOTIDE SEQUENCE</scope>
</reference>
<organism evidence="1">
    <name type="scientific">marine sediment metagenome</name>
    <dbReference type="NCBI Taxonomy" id="412755"/>
    <lineage>
        <taxon>unclassified sequences</taxon>
        <taxon>metagenomes</taxon>
        <taxon>ecological metagenomes</taxon>
    </lineage>
</organism>
<dbReference type="PROSITE" id="PS51257">
    <property type="entry name" value="PROKAR_LIPOPROTEIN"/>
    <property type="match status" value="1"/>
</dbReference>
<protein>
    <submittedName>
        <fullName evidence="1">Uncharacterized protein</fullName>
    </submittedName>
</protein>
<sequence>MKWFAGLVLALALLVGCQTNAPTPMLMGSLVRQNNEVVALYAACSEGANYIPSKEGCDPNLLVTKVDSTMEFAKLFISGDIKQPPGYDVYLATALIYFRIAQRIENDYSEAERIARQFFEIQKASSGRSLPPARFYWAAMASGHASWQWYYNKLALNPDRKTELLECLAQARIGLTNTTWLGGPRRVRLVSYIQVLILITNKIEG</sequence>